<dbReference type="GO" id="GO:0005615">
    <property type="term" value="C:extracellular space"/>
    <property type="evidence" value="ECO:0007669"/>
    <property type="project" value="InterPro"/>
</dbReference>
<dbReference type="SMART" id="SM00093">
    <property type="entry name" value="SERPIN"/>
    <property type="match status" value="1"/>
</dbReference>
<dbReference type="InterPro" id="IPR036186">
    <property type="entry name" value="Serpin_sf"/>
</dbReference>
<dbReference type="EMBL" id="JAUCMV010000003">
    <property type="protein sequence ID" value="KAK0411791.1"/>
    <property type="molecule type" value="Genomic_DNA"/>
</dbReference>
<protein>
    <recommendedName>
        <fullName evidence="3">Serpin domain-containing protein</fullName>
    </recommendedName>
</protein>
<dbReference type="InterPro" id="IPR023796">
    <property type="entry name" value="Serpin_dom"/>
</dbReference>
<dbReference type="GO" id="GO:0004867">
    <property type="term" value="F:serine-type endopeptidase inhibitor activity"/>
    <property type="evidence" value="ECO:0007669"/>
    <property type="project" value="InterPro"/>
</dbReference>
<dbReference type="AlphaFoldDB" id="A0AA39HUX0"/>
<proteinExistence type="inferred from homology"/>
<dbReference type="PANTHER" id="PTHR11461">
    <property type="entry name" value="SERINE PROTEASE INHIBITOR, SERPIN"/>
    <property type="match status" value="1"/>
</dbReference>
<organism evidence="4 5">
    <name type="scientific">Steinernema hermaphroditum</name>
    <dbReference type="NCBI Taxonomy" id="289476"/>
    <lineage>
        <taxon>Eukaryota</taxon>
        <taxon>Metazoa</taxon>
        <taxon>Ecdysozoa</taxon>
        <taxon>Nematoda</taxon>
        <taxon>Chromadorea</taxon>
        <taxon>Rhabditida</taxon>
        <taxon>Tylenchina</taxon>
        <taxon>Panagrolaimomorpha</taxon>
        <taxon>Strongyloidoidea</taxon>
        <taxon>Steinernematidae</taxon>
        <taxon>Steinernema</taxon>
    </lineage>
</organism>
<dbReference type="SUPFAM" id="SSF56574">
    <property type="entry name" value="Serpins"/>
    <property type="match status" value="1"/>
</dbReference>
<name>A0AA39HUX0_9BILA</name>
<accession>A0AA39HUX0</accession>
<comment type="similarity">
    <text evidence="1 2">Belongs to the serpin family.</text>
</comment>
<gene>
    <name evidence="4" type="ORF">QR680_005849</name>
</gene>
<dbReference type="Gene3D" id="3.30.497.10">
    <property type="entry name" value="Antithrombin, subunit I, domain 2"/>
    <property type="match status" value="1"/>
</dbReference>
<comment type="caution">
    <text evidence="4">The sequence shown here is derived from an EMBL/GenBank/DDBJ whole genome shotgun (WGS) entry which is preliminary data.</text>
</comment>
<keyword evidence="5" id="KW-1185">Reference proteome</keyword>
<evidence type="ECO:0000256" key="1">
    <source>
        <dbReference type="ARBA" id="ARBA00009500"/>
    </source>
</evidence>
<dbReference type="PANTHER" id="PTHR11461:SF211">
    <property type="entry name" value="GH10112P-RELATED"/>
    <property type="match status" value="1"/>
</dbReference>
<dbReference type="InterPro" id="IPR042178">
    <property type="entry name" value="Serpin_sf_1"/>
</dbReference>
<dbReference type="Gene3D" id="2.30.39.10">
    <property type="entry name" value="Alpha-1-antitrypsin, domain 1"/>
    <property type="match status" value="1"/>
</dbReference>
<evidence type="ECO:0000256" key="2">
    <source>
        <dbReference type="RuleBase" id="RU000411"/>
    </source>
</evidence>
<evidence type="ECO:0000313" key="5">
    <source>
        <dbReference type="Proteomes" id="UP001175271"/>
    </source>
</evidence>
<evidence type="ECO:0000259" key="3">
    <source>
        <dbReference type="SMART" id="SM00093"/>
    </source>
</evidence>
<dbReference type="InterPro" id="IPR042185">
    <property type="entry name" value="Serpin_sf_2"/>
</dbReference>
<dbReference type="CDD" id="cd00172">
    <property type="entry name" value="serpin"/>
    <property type="match status" value="1"/>
</dbReference>
<evidence type="ECO:0000313" key="4">
    <source>
        <dbReference type="EMBL" id="KAK0411791.1"/>
    </source>
</evidence>
<dbReference type="Proteomes" id="UP001175271">
    <property type="component" value="Unassembled WGS sequence"/>
</dbReference>
<dbReference type="InterPro" id="IPR000215">
    <property type="entry name" value="Serpin_fam"/>
</dbReference>
<feature type="domain" description="Serpin" evidence="3">
    <location>
        <begin position="299"/>
        <end position="654"/>
    </location>
</feature>
<reference evidence="4" key="1">
    <citation type="submission" date="2023-06" db="EMBL/GenBank/DDBJ databases">
        <title>Genomic analysis of the entomopathogenic nematode Steinernema hermaphroditum.</title>
        <authorList>
            <person name="Schwarz E.M."/>
            <person name="Heppert J.K."/>
            <person name="Baniya A."/>
            <person name="Schwartz H.T."/>
            <person name="Tan C.-H."/>
            <person name="Antoshechkin I."/>
            <person name="Sternberg P.W."/>
            <person name="Goodrich-Blair H."/>
            <person name="Dillman A.R."/>
        </authorList>
    </citation>
    <scope>NUCLEOTIDE SEQUENCE</scope>
    <source>
        <strain evidence="4">PS9179</strain>
        <tissue evidence="4">Whole animal</tissue>
    </source>
</reference>
<dbReference type="Pfam" id="PF00079">
    <property type="entry name" value="Serpin"/>
    <property type="match status" value="1"/>
</dbReference>
<sequence length="654" mass="73508">MDTVPTLFIQSVLRDLSNKSLMSCTEVVRFGRLAKRMVENLRHFEVDLAACGDRFGCVFREQKCLCMSIISARRFSFHEVAQIEIQHVRIRTIVFCSVKLLENERETIHIMPFSKMPKFCEFVGTRFPIEGRTALSIRHFSIEEQIPFLKNMMKLFANGMHFSNIKLCWFGVESEQFLQKQVEDAKLVNLHLHGSWPRTTASVVRHFMERPNLEYLHASGGRIRWDGGDMGGCVSKRRLRQSSGSSSSVELVSYEESRTTTSPPKASETKARVLVAASCPTVAPGSHKSPESAMLSLTATLLKKLASNRSTTLSPFCLCLCLATISSGAEGKTKKEFFDLLGQSCSDYYSRILLLVHGYSDKFQSLNQIFLQDVFALNKDFQHTVESNFDGDVCQVDFGDPEETAEIINSFANGASDGHIPEVISKREIESLSRGVDPLLMMLITAVHFKAKWNFPFGTNSTHPGQFRVPGTASKKVDIMNKSEFYPYFEDDRFQVLEMEYRSPSAAMFVFLPREFRPIDSVLSELDGSYLEQVLYSQFETDVYVTVSFPKFEVQNTLPLDETLRTCGLNEAFRSTADFSGIMDVKPLYINSISQQAKISVTEEGTEASAFTRTVLRGGGGGPPKTAVFQATHPFFYLIIHLPTNAVLFAGTFT</sequence>